<evidence type="ECO:0000313" key="3">
    <source>
        <dbReference type="EMBL" id="TCK65119.1"/>
    </source>
</evidence>
<name>A0A4R1KN56_9FLAO</name>
<sequence>MNDVKTEFKNSDIVLVGKVISKQEIDSEKGKINKFQVKVYRFYKGLNEKKTVAVYSPKGASSCGVNFEIGKVYILYGFEDGVFERYKTGKFAKSETYWTSRCHRNRKYSKQEISLIKKIATN</sequence>
<evidence type="ECO:0000256" key="2">
    <source>
        <dbReference type="ARBA" id="ARBA00022525"/>
    </source>
</evidence>
<dbReference type="Proteomes" id="UP000295714">
    <property type="component" value="Unassembled WGS sequence"/>
</dbReference>
<dbReference type="AlphaFoldDB" id="A0A4R1KN56"/>
<organism evidence="3 4">
    <name type="scientific">Winogradskyella wandonensis</name>
    <dbReference type="NCBI Taxonomy" id="1442586"/>
    <lineage>
        <taxon>Bacteria</taxon>
        <taxon>Pseudomonadati</taxon>
        <taxon>Bacteroidota</taxon>
        <taxon>Flavobacteriia</taxon>
        <taxon>Flavobacteriales</taxon>
        <taxon>Flavobacteriaceae</taxon>
        <taxon>Winogradskyella</taxon>
    </lineage>
</organism>
<comment type="caution">
    <text evidence="3">The sequence shown here is derived from an EMBL/GenBank/DDBJ whole genome shotgun (WGS) entry which is preliminary data.</text>
</comment>
<dbReference type="OrthoDB" id="1260598at2"/>
<dbReference type="InterPro" id="IPR001820">
    <property type="entry name" value="TIMP"/>
</dbReference>
<gene>
    <name evidence="3" type="ORF">DFQ05_2332</name>
</gene>
<comment type="subcellular location">
    <subcellularLocation>
        <location evidence="1">Secreted</location>
    </subcellularLocation>
</comment>
<evidence type="ECO:0000313" key="4">
    <source>
        <dbReference type="Proteomes" id="UP000295714"/>
    </source>
</evidence>
<proteinExistence type="predicted"/>
<protein>
    <submittedName>
        <fullName evidence="3">Tissue inhibitor of metalloproteinase</fullName>
    </submittedName>
</protein>
<reference evidence="3 4" key="1">
    <citation type="journal article" date="2015" name="Stand. Genomic Sci.">
        <title>Genomic Encyclopedia of Bacterial and Archaeal Type Strains, Phase III: the genomes of soil and plant-associated and newly described type strains.</title>
        <authorList>
            <person name="Whitman W.B."/>
            <person name="Woyke T."/>
            <person name="Klenk H.P."/>
            <person name="Zhou Y."/>
            <person name="Lilburn T.G."/>
            <person name="Beck B.J."/>
            <person name="De Vos P."/>
            <person name="Vandamme P."/>
            <person name="Eisen J.A."/>
            <person name="Garrity G."/>
            <person name="Hugenholtz P."/>
            <person name="Kyrpides N.C."/>
        </authorList>
    </citation>
    <scope>NUCLEOTIDE SEQUENCE [LARGE SCALE GENOMIC DNA]</scope>
    <source>
        <strain evidence="3 4">CECT 8445</strain>
    </source>
</reference>
<dbReference type="Gene3D" id="2.40.50.120">
    <property type="match status" value="1"/>
</dbReference>
<dbReference type="InterPro" id="IPR008993">
    <property type="entry name" value="TIMP-like_OB-fold"/>
</dbReference>
<dbReference type="GO" id="GO:0005576">
    <property type="term" value="C:extracellular region"/>
    <property type="evidence" value="ECO:0007669"/>
    <property type="project" value="UniProtKB-SubCell"/>
</dbReference>
<keyword evidence="4" id="KW-1185">Reference proteome</keyword>
<accession>A0A4R1KN56</accession>
<dbReference type="EMBL" id="SMGI01000004">
    <property type="protein sequence ID" value="TCK65119.1"/>
    <property type="molecule type" value="Genomic_DNA"/>
</dbReference>
<keyword evidence="2" id="KW-0964">Secreted</keyword>
<dbReference type="Pfam" id="PF00965">
    <property type="entry name" value="TIMP"/>
    <property type="match status" value="1"/>
</dbReference>
<evidence type="ECO:0000256" key="1">
    <source>
        <dbReference type="ARBA" id="ARBA00004613"/>
    </source>
</evidence>
<dbReference type="SUPFAM" id="SSF50242">
    <property type="entry name" value="TIMP-like"/>
    <property type="match status" value="1"/>
</dbReference>
<dbReference type="GO" id="GO:0008191">
    <property type="term" value="F:metalloendopeptidase inhibitor activity"/>
    <property type="evidence" value="ECO:0007669"/>
    <property type="project" value="InterPro"/>
</dbReference>